<protein>
    <submittedName>
        <fullName evidence="1">Uncharacterized protein</fullName>
    </submittedName>
</protein>
<dbReference type="AlphaFoldDB" id="B0JIH8"/>
<organism evidence="1 2">
    <name type="scientific">Microcystis aeruginosa (strain NIES-843 / IAM M-2473)</name>
    <dbReference type="NCBI Taxonomy" id="449447"/>
    <lineage>
        <taxon>Bacteria</taxon>
        <taxon>Bacillati</taxon>
        <taxon>Cyanobacteriota</taxon>
        <taxon>Cyanophyceae</taxon>
        <taxon>Oscillatoriophycideae</taxon>
        <taxon>Chroococcales</taxon>
        <taxon>Microcystaceae</taxon>
        <taxon>Microcystis</taxon>
    </lineage>
</organism>
<proteinExistence type="predicted"/>
<dbReference type="STRING" id="449447.MAE_26540"/>
<keyword evidence="2" id="KW-1185">Reference proteome</keyword>
<reference evidence="1 2" key="1">
    <citation type="journal article" date="2007" name="DNA Res.">
        <title>Complete genomic structure of the bloom-forming toxic cyanobacterium Microcystis aeruginosa NIES-843.</title>
        <authorList>
            <person name="Kaneko T."/>
            <person name="Nakajima N."/>
            <person name="Okamoto S."/>
            <person name="Suzuki I."/>
            <person name="Tanabe Y."/>
            <person name="Tamaoki M."/>
            <person name="Nakamura Y."/>
            <person name="Kasai F."/>
            <person name="Watanabe A."/>
            <person name="Kawashima K."/>
            <person name="Kishida Y."/>
            <person name="Ono A."/>
            <person name="Shimizu Y."/>
            <person name="Takahashi C."/>
            <person name="Minami C."/>
            <person name="Fujishiro T."/>
            <person name="Kohara M."/>
            <person name="Katoh M."/>
            <person name="Nakazaki N."/>
            <person name="Nakayama S."/>
            <person name="Yamada M."/>
            <person name="Tabata S."/>
            <person name="Watanabe M.M."/>
        </authorList>
    </citation>
    <scope>NUCLEOTIDE SEQUENCE [LARGE SCALE GENOMIC DNA]</scope>
    <source>
        <strain evidence="2">NIES-843 / IAM M-247</strain>
    </source>
</reference>
<evidence type="ECO:0000313" key="2">
    <source>
        <dbReference type="Proteomes" id="UP000001510"/>
    </source>
</evidence>
<evidence type="ECO:0000313" key="1">
    <source>
        <dbReference type="EMBL" id="BAG02476.1"/>
    </source>
</evidence>
<dbReference type="HOGENOM" id="CLU_1608941_0_0_3"/>
<dbReference type="KEGG" id="mar:MAE_26540"/>
<sequence>MSEYQALVQKVASLRLPNHPLLQKPLSQYRSPQFSPDFPPRLGDAPEIDKSHYHVEQILLYCSGVVELSLKRPCGNFCPSILTKHWESSLTFLNRAHQSGIALKFTALIHGHGAFPKIARWSSKTLIRERTLQERLKCQSSHAMYRVMLFDVLSPAYQFDSTHVL</sequence>
<dbReference type="EnsemblBacteria" id="BAG02476">
    <property type="protein sequence ID" value="BAG02476"/>
    <property type="gene ID" value="MAE_26540"/>
</dbReference>
<dbReference type="Proteomes" id="UP000001510">
    <property type="component" value="Chromosome"/>
</dbReference>
<accession>B0JIH8</accession>
<dbReference type="EMBL" id="AP009552">
    <property type="protein sequence ID" value="BAG02476.1"/>
    <property type="molecule type" value="Genomic_DNA"/>
</dbReference>
<dbReference type="PaxDb" id="449447-MAE_26540"/>
<name>B0JIH8_MICAN</name>
<gene>
    <name evidence="1" type="ordered locus">MAE_26540</name>
</gene>